<dbReference type="InterPro" id="IPR002068">
    <property type="entry name" value="A-crystallin/Hsp20_dom"/>
</dbReference>
<dbReference type="CDD" id="cd00298">
    <property type="entry name" value="ACD_sHsps_p23-like"/>
    <property type="match status" value="1"/>
</dbReference>
<dbReference type="Proteomes" id="UP000027443">
    <property type="component" value="Unassembled WGS sequence"/>
</dbReference>
<feature type="region of interest" description="Disordered" evidence="3">
    <location>
        <begin position="1"/>
        <end position="20"/>
    </location>
</feature>
<organism evidence="5 6">
    <name type="scientific">Streptomyces wadayamensis</name>
    <dbReference type="NCBI Taxonomy" id="141454"/>
    <lineage>
        <taxon>Bacteria</taxon>
        <taxon>Bacillati</taxon>
        <taxon>Actinomycetota</taxon>
        <taxon>Actinomycetes</taxon>
        <taxon>Kitasatosporales</taxon>
        <taxon>Streptomycetaceae</taxon>
        <taxon>Streptomyces</taxon>
    </lineage>
</organism>
<feature type="compositionally biased region" description="Low complexity" evidence="3">
    <location>
        <begin position="1"/>
        <end position="16"/>
    </location>
</feature>
<evidence type="ECO:0000313" key="6">
    <source>
        <dbReference type="Proteomes" id="UP000027443"/>
    </source>
</evidence>
<comment type="similarity">
    <text evidence="1 2">Belongs to the small heat shock protein (HSP20) family.</text>
</comment>
<name>A0ABR4S7M3_9ACTN</name>
<dbReference type="PANTHER" id="PTHR11527">
    <property type="entry name" value="HEAT-SHOCK PROTEIN 20 FAMILY MEMBER"/>
    <property type="match status" value="1"/>
</dbReference>
<dbReference type="SUPFAM" id="SSF49764">
    <property type="entry name" value="HSP20-like chaperones"/>
    <property type="match status" value="1"/>
</dbReference>
<keyword evidence="6" id="KW-1185">Reference proteome</keyword>
<dbReference type="InterPro" id="IPR008978">
    <property type="entry name" value="HSP20-like_chaperone"/>
</dbReference>
<evidence type="ECO:0000256" key="3">
    <source>
        <dbReference type="SAM" id="MobiDB-lite"/>
    </source>
</evidence>
<dbReference type="InterPro" id="IPR031107">
    <property type="entry name" value="Small_HSP"/>
</dbReference>
<protein>
    <submittedName>
        <fullName evidence="5">Heat-shock protein Hsp20</fullName>
    </submittedName>
</protein>
<evidence type="ECO:0000313" key="5">
    <source>
        <dbReference type="EMBL" id="KDR61653.1"/>
    </source>
</evidence>
<dbReference type="EMBL" id="JHDU01000026">
    <property type="protein sequence ID" value="KDR61653.1"/>
    <property type="molecule type" value="Genomic_DNA"/>
</dbReference>
<evidence type="ECO:0000256" key="2">
    <source>
        <dbReference type="RuleBase" id="RU003616"/>
    </source>
</evidence>
<feature type="domain" description="SHSP" evidence="4">
    <location>
        <begin position="47"/>
        <end position="154"/>
    </location>
</feature>
<dbReference type="Pfam" id="PF00011">
    <property type="entry name" value="HSP20"/>
    <property type="match status" value="1"/>
</dbReference>
<dbReference type="RefSeq" id="WP_234011309.1">
    <property type="nucleotide sequence ID" value="NZ_JHDU01000026.1"/>
</dbReference>
<comment type="caution">
    <text evidence="5">The sequence shown here is derived from an EMBL/GenBank/DDBJ whole genome shotgun (WGS) entry which is preliminary data.</text>
</comment>
<dbReference type="Gene3D" id="2.60.40.790">
    <property type="match status" value="1"/>
</dbReference>
<proteinExistence type="inferred from homology"/>
<accession>A0ABR4S7M3</accession>
<gene>
    <name evidence="5" type="ORF">DC60_10155</name>
</gene>
<evidence type="ECO:0000259" key="4">
    <source>
        <dbReference type="PROSITE" id="PS01031"/>
    </source>
</evidence>
<evidence type="ECO:0000256" key="1">
    <source>
        <dbReference type="PROSITE-ProRule" id="PRU00285"/>
    </source>
</evidence>
<sequence length="157" mass="16936">MSRSASTGRSGAARGSWWSEHDPSRELGRLCGELRRLAERVEHGGEPAVRHWMPTVEEADAGDAYLVRAELPGIPRECVKVETDGRELYISGTLDESSAQNALGRRIGTFSFGVRVPGDADHDQVRADLVDGVLTVRLTKSKERATRPVAVGTAVGG</sequence>
<dbReference type="PROSITE" id="PS01031">
    <property type="entry name" value="SHSP"/>
    <property type="match status" value="1"/>
</dbReference>
<reference evidence="5 6" key="1">
    <citation type="submission" date="2014-03" db="EMBL/GenBank/DDBJ databases">
        <title>Genome Sequence of Streptomyces wadayamensis A23 strain, an endophytic actinobacteria from Citrus reticulata.</title>
        <authorList>
            <person name="de Oliveira L.G."/>
            <person name="Tormet G.D."/>
            <person name="Marcon J."/>
            <person name="Samborsky M."/>
            <person name="Araujo W.L."/>
            <person name="de Azevedo J.L."/>
        </authorList>
    </citation>
    <scope>NUCLEOTIDE SEQUENCE [LARGE SCALE GENOMIC DNA]</scope>
    <source>
        <strain evidence="5 6">A23</strain>
    </source>
</reference>